<protein>
    <submittedName>
        <fullName evidence="1">Uncharacterized protein</fullName>
    </submittedName>
</protein>
<gene>
    <name evidence="1" type="ORF">ARMA_2252</name>
</gene>
<evidence type="ECO:0000313" key="1">
    <source>
        <dbReference type="EMBL" id="GAP63829.1"/>
    </source>
</evidence>
<name>A0A0M8KAK6_9CHLR</name>
<accession>A0A0M8KAK6</accession>
<comment type="caution">
    <text evidence="1">The sequence shown here is derived from an EMBL/GenBank/DDBJ whole genome shotgun (WGS) entry which is preliminary data.</text>
</comment>
<proteinExistence type="predicted"/>
<reference evidence="1 2" key="1">
    <citation type="journal article" date="2015" name="Genome Announc.">
        <title>Draft Genome Sequence of a Heterotrophic Facultative Anaerobic Thermophilic Bacterium, Ardenticatena maritima Strain 110ST.</title>
        <authorList>
            <person name="Kawaichi S."/>
            <person name="Yoshida T."/>
            <person name="Sako Y."/>
            <person name="Nakamura R."/>
        </authorList>
    </citation>
    <scope>NUCLEOTIDE SEQUENCE [LARGE SCALE GENOMIC DNA]</scope>
    <source>
        <strain evidence="1 2">110S</strain>
    </source>
</reference>
<reference evidence="2" key="2">
    <citation type="submission" date="2015-08" db="EMBL/GenBank/DDBJ databases">
        <title>Draft Genome Sequence of a Heterotrophic Facultative Anaerobic Bacterium Ardenticatena maritima Strain 110S.</title>
        <authorList>
            <person name="Kawaichi S."/>
            <person name="Yoshida T."/>
            <person name="Sako Y."/>
            <person name="Nakamura R."/>
        </authorList>
    </citation>
    <scope>NUCLEOTIDE SEQUENCE [LARGE SCALE GENOMIC DNA]</scope>
    <source>
        <strain evidence="2">110S</strain>
    </source>
</reference>
<dbReference type="InParanoid" id="A0A0M8KAK6"/>
<dbReference type="Proteomes" id="UP000037784">
    <property type="component" value="Unassembled WGS sequence"/>
</dbReference>
<organism evidence="1 2">
    <name type="scientific">Ardenticatena maritima</name>
    <dbReference type="NCBI Taxonomy" id="872965"/>
    <lineage>
        <taxon>Bacteria</taxon>
        <taxon>Bacillati</taxon>
        <taxon>Chloroflexota</taxon>
        <taxon>Ardenticatenia</taxon>
        <taxon>Ardenticatenales</taxon>
        <taxon>Ardenticatenaceae</taxon>
        <taxon>Ardenticatena</taxon>
    </lineage>
</organism>
<dbReference type="EMBL" id="BBZA01000194">
    <property type="protein sequence ID" value="GAP63829.1"/>
    <property type="molecule type" value="Genomic_DNA"/>
</dbReference>
<sequence length="41" mass="4665">MRWLRLKTLSGVRPRSYMIAHLCLNRDARLTTPAPPTGTGR</sequence>
<evidence type="ECO:0000313" key="2">
    <source>
        <dbReference type="Proteomes" id="UP000037784"/>
    </source>
</evidence>
<keyword evidence="2" id="KW-1185">Reference proteome</keyword>
<dbReference type="AlphaFoldDB" id="A0A0M8KAK6"/>